<comment type="caution">
    <text evidence="1">The sequence shown here is derived from an EMBL/GenBank/DDBJ whole genome shotgun (WGS) entry which is preliminary data.</text>
</comment>
<protein>
    <recommendedName>
        <fullName evidence="3">TetR Family Transcriptional Regulator</fullName>
    </recommendedName>
</protein>
<proteinExistence type="predicted"/>
<name>A0ABR5I4V1_STRLW</name>
<dbReference type="Proteomes" id="UP000037274">
    <property type="component" value="Unassembled WGS sequence"/>
</dbReference>
<evidence type="ECO:0000313" key="2">
    <source>
        <dbReference type="Proteomes" id="UP000037274"/>
    </source>
</evidence>
<evidence type="ECO:0008006" key="3">
    <source>
        <dbReference type="Google" id="ProtNLM"/>
    </source>
</evidence>
<sequence length="86" mass="9549">MTRSPYCSRSPSGTRLHDLIPWLEQQLCTHYPALAAERDGSTRARALLEHRLVLPLLDGFDEMAPAAQAVALDAIRPSLRPVQQNS</sequence>
<organism evidence="1 2">
    <name type="scientific">Streptomyces leeuwenhoekii</name>
    <dbReference type="NCBI Taxonomy" id="1437453"/>
    <lineage>
        <taxon>Bacteria</taxon>
        <taxon>Bacillati</taxon>
        <taxon>Actinomycetota</taxon>
        <taxon>Actinomycetes</taxon>
        <taxon>Kitasatosporales</taxon>
        <taxon>Streptomycetaceae</taxon>
        <taxon>Streptomyces</taxon>
    </lineage>
</organism>
<keyword evidence="2" id="KW-1185">Reference proteome</keyword>
<dbReference type="EMBL" id="LFEH01000006">
    <property type="protein sequence ID" value="KMS81408.1"/>
    <property type="molecule type" value="Genomic_DNA"/>
</dbReference>
<reference evidence="1 2" key="1">
    <citation type="submission" date="2015-06" db="EMBL/GenBank/DDBJ databases">
        <title>Draft genome sequence of Streptomyces leeuwenhoekii C58, which produces the novel lasso peptide, chaxapeptin.</title>
        <authorList>
            <person name="Yi Y."/>
            <person name="Hai D."/>
            <person name="Jaspars M."/>
            <person name="Sheng H."/>
            <person name="Rateb M.E."/>
            <person name="Bull A."/>
            <person name="Goodfellow M."/>
            <person name="Asenjo J.A."/>
            <person name="Ebel R."/>
        </authorList>
    </citation>
    <scope>NUCLEOTIDE SEQUENCE [LARGE SCALE GENOMIC DNA]</scope>
    <source>
        <strain evidence="1 2">C58</strain>
    </source>
</reference>
<accession>A0ABR5I4V1</accession>
<gene>
    <name evidence="1" type="ORF">ACH49_02685</name>
</gene>
<evidence type="ECO:0000313" key="1">
    <source>
        <dbReference type="EMBL" id="KMS81408.1"/>
    </source>
</evidence>